<accession>A0A132BWE3</accession>
<organism evidence="1 2">
    <name type="scientific">Tritonibacter horizontis</name>
    <dbReference type="NCBI Taxonomy" id="1768241"/>
    <lineage>
        <taxon>Bacteria</taxon>
        <taxon>Pseudomonadati</taxon>
        <taxon>Pseudomonadota</taxon>
        <taxon>Alphaproteobacteria</taxon>
        <taxon>Rhodobacterales</taxon>
        <taxon>Paracoccaceae</taxon>
        <taxon>Tritonibacter</taxon>
    </lineage>
</organism>
<dbReference type="OrthoDB" id="7857683at2"/>
<dbReference type="EMBL" id="LPUY01000073">
    <property type="protein sequence ID" value="KUP92698.1"/>
    <property type="molecule type" value="Genomic_DNA"/>
</dbReference>
<dbReference type="Proteomes" id="UP000068382">
    <property type="component" value="Unassembled WGS sequence"/>
</dbReference>
<name>A0A132BWE3_9RHOB</name>
<evidence type="ECO:0000313" key="2">
    <source>
        <dbReference type="Proteomes" id="UP000068382"/>
    </source>
</evidence>
<keyword evidence="2" id="KW-1185">Reference proteome</keyword>
<evidence type="ECO:0000313" key="1">
    <source>
        <dbReference type="EMBL" id="KUP92698.1"/>
    </source>
</evidence>
<proteinExistence type="predicted"/>
<reference evidence="1 2" key="1">
    <citation type="submission" date="2015-12" db="EMBL/GenBank/DDBJ databases">
        <title>Genome sequence of the marine Rhodobacteraceae strain O3.65, Candidatus Tritonibacter horizontis.</title>
        <authorList>
            <person name="Poehlein A."/>
            <person name="Giebel H.A."/>
            <person name="Voget S."/>
            <person name="Brinkhoff T."/>
        </authorList>
    </citation>
    <scope>NUCLEOTIDE SEQUENCE [LARGE SCALE GENOMIC DNA]</scope>
    <source>
        <strain evidence="1 2">O3.65</strain>
    </source>
</reference>
<comment type="caution">
    <text evidence="1">The sequence shown here is derived from an EMBL/GenBank/DDBJ whole genome shotgun (WGS) entry which is preliminary data.</text>
</comment>
<dbReference type="RefSeq" id="WP_131811203.1">
    <property type="nucleotide sequence ID" value="NZ_LPUY01000073.1"/>
</dbReference>
<sequence length="989" mass="111593">MRISRVHGIAKPSIRKVLRPDGKEVKKRLPDGSEASPIEWPTHWYGTTRDVTIDSVPALYDGIQPHECIVLGGAPDSRNVTRLRRTDFRLPPTDLMVLDIDGMPYVDGYTDESLRSDPEGTIRAQLCQMFGSDEVDQLHIVVALSSRAGFTGDFRAHVWVGVTPFCEAKEIAALHKKQDVPWLDAGIFQAGRVLFAAPPDIESDPFPVRVFEFKGDGMVIDLSGVVRSTEGLVELKRQFSRGKHSIYKVNTAPIHAGEGGVSEECWNFILSCKRSGRTEDEAIAALHEELTRLEAPSATWRRMRKVIRRSDGMTDPTLGEARRMFRDMRAGETLVYGEPAYREPDTTLTAASEALSRAVRDQIDREGVFLNKVTLGVGKTHEIVELVTSRDVKALILAPNHERCAEIVSRLEDARQKRLYDAFDQVEQFEEIEDRWLQRHWASWRGRSAEGMCSRLDAVNAAFRAGVSVHKHICGFPTLDESEDVKRCPIFASCAYADQVMNFWRHNWVAPVAMISHLSRIASDADVVIIDEGCVEYLAGNKMVPLEELLAPRPGRLGELSRRAHSDLLEDTQTLTFDEVQEALELEYEAKPSPHVEPDMSDEQIIANCDLGSYRAGCVSIWRAMNARLEGGENHLHVFSETKKDDDGEEFTRWWVDVAWRQEARLLKKADTVLLFDATPNEVALRAHWPEIEVFEVEAPKLNTRVVQVTDAIGKRSQLINDLPKSDPKFKAEEARVKKARQRLAAWLRAQPGYTVVVTKKDHREAIEREHRFKRVAFAHHGAVEGKDIWDFPDGKRLHGVDVDNLVVLGRNAPPPYELEAIARRHHADEDAVKKMGWYRTENWELGGGVAGYRLRHDDPRVDAVLKNVAVDSLMQAVGRMRSVRREKMGRVFVMHSMRLDIEVDECVSAEEVMRRAGDVTLLSANEVDRVFATGGRNTREVAKRVKATHKYRMKDKVAQPKPYLCAIAAGADVDQCMAELGALWWEAV</sequence>
<dbReference type="AlphaFoldDB" id="A0A132BWE3"/>
<gene>
    <name evidence="1" type="ORF">TRIHO_24360</name>
</gene>
<protein>
    <submittedName>
        <fullName evidence="1">Uncharacterized protein</fullName>
    </submittedName>
</protein>